<dbReference type="OrthoDB" id="9763644at2"/>
<gene>
    <name evidence="1" type="ORF">RUA8715_01414</name>
</gene>
<proteinExistence type="predicted"/>
<dbReference type="AlphaFoldDB" id="A0A238K2Y6"/>
<dbReference type="EMBL" id="FXYG01000001">
    <property type="protein sequence ID" value="SMX36482.1"/>
    <property type="molecule type" value="Genomic_DNA"/>
</dbReference>
<protein>
    <submittedName>
        <fullName evidence="1">Uncharacterized protein</fullName>
    </submittedName>
</protein>
<reference evidence="2" key="1">
    <citation type="submission" date="2017-05" db="EMBL/GenBank/DDBJ databases">
        <authorList>
            <person name="Rodrigo-Torres L."/>
            <person name="Arahal R. D."/>
            <person name="Lucena T."/>
        </authorList>
    </citation>
    <scope>NUCLEOTIDE SEQUENCE [LARGE SCALE GENOMIC DNA]</scope>
    <source>
        <strain evidence="2">CECT 8715</strain>
    </source>
</reference>
<sequence>MAGTEMIQTIGTVKLGKRAQDVLDDLPYDVWKDIQKAPKTSYTKLNSADWRTTPTTRDLAIMASGLLKAREGKHVEVNFINNIHTRWNLPKGYLNGLFEAVRHIQRAEERADAKGGTTNVVGEDSFKQLCNYGLKRLEIESKCDPTLFQMKGDWVELREGAVARLDRDTFEARLNLVTDWRKKIGDGRDHLGVSAPMDVVKQLYAHPDKPVPELVGVAHAPMYTQHGELIATRGFHRASGYYFAPPDDLFVPTPPRKITEADLLAARETLVDILCDFELDGVSRADLEAAVLRGEGERVWHSGNDPLVKSAVPPSFLGVVGFMLEQLVRPMIDGPIMPLLISKTAPRAGGGLLASVIQTVVRGSVSVRPLSMKEEERRKAVISALRSGTSIVVWDNLPERRTVDSPTLATLFTEGTVIDRLLSTNDEVEVDVSCSFMLIGNRPPFSAELTERLNLVELVPQTDKPAERTGWKHASLRAYVAENRGRILGALLVLVKNWLDKGRPSPRYAPTIGRFEEYTRVIGGILEAAGENWTSWQGNRDKLKAVAADDTGDNWMDLLSAWAAERGIGESGKIESHELISIAAEEEIELDVMRIKDSGPFAYNSKSFGAAMRSMVGRVFSLEGHGKVMLERHDKRGDNGFPWVLKPVKDQSKPQSAPVSERLVPQRSLDNKVTVLIGRKLQRLMTPEERAAMCSMSNDERAELKQALEQRAKKAA</sequence>
<accession>A0A238K2Y6</accession>
<organism evidence="1 2">
    <name type="scientific">Ruegeria arenilitoris</name>
    <dbReference type="NCBI Taxonomy" id="1173585"/>
    <lineage>
        <taxon>Bacteria</taxon>
        <taxon>Pseudomonadati</taxon>
        <taxon>Pseudomonadota</taxon>
        <taxon>Alphaproteobacteria</taxon>
        <taxon>Rhodobacterales</taxon>
        <taxon>Roseobacteraceae</taxon>
        <taxon>Ruegeria</taxon>
    </lineage>
</organism>
<dbReference type="Proteomes" id="UP000202485">
    <property type="component" value="Unassembled WGS sequence"/>
</dbReference>
<dbReference type="RefSeq" id="WP_093962844.1">
    <property type="nucleotide sequence ID" value="NZ_FXYG01000001.1"/>
</dbReference>
<evidence type="ECO:0000313" key="2">
    <source>
        <dbReference type="Proteomes" id="UP000202485"/>
    </source>
</evidence>
<name>A0A238K2Y6_9RHOB</name>
<keyword evidence="2" id="KW-1185">Reference proteome</keyword>
<evidence type="ECO:0000313" key="1">
    <source>
        <dbReference type="EMBL" id="SMX36482.1"/>
    </source>
</evidence>